<evidence type="ECO:0000259" key="2">
    <source>
        <dbReference type="Pfam" id="PF13581"/>
    </source>
</evidence>
<dbReference type="PANTHER" id="PTHR35526">
    <property type="entry name" value="ANTI-SIGMA-F FACTOR RSBW-RELATED"/>
    <property type="match status" value="1"/>
</dbReference>
<keyword evidence="1" id="KW-0723">Serine/threonine-protein kinase</keyword>
<feature type="domain" description="Histidine kinase/HSP90-like ATPase" evidence="2">
    <location>
        <begin position="19"/>
        <end position="125"/>
    </location>
</feature>
<dbReference type="InterPro" id="IPR003594">
    <property type="entry name" value="HATPase_dom"/>
</dbReference>
<dbReference type="SUPFAM" id="SSF55874">
    <property type="entry name" value="ATPase domain of HSP90 chaperone/DNA topoisomerase II/histidine kinase"/>
    <property type="match status" value="1"/>
</dbReference>
<evidence type="ECO:0000313" key="4">
    <source>
        <dbReference type="Proteomes" id="UP000703893"/>
    </source>
</evidence>
<name>A0A938BMX1_9BACT</name>
<keyword evidence="3" id="KW-0067">ATP-binding</keyword>
<dbReference type="GO" id="GO:0004674">
    <property type="term" value="F:protein serine/threonine kinase activity"/>
    <property type="evidence" value="ECO:0007669"/>
    <property type="project" value="UniProtKB-KW"/>
</dbReference>
<dbReference type="AlphaFoldDB" id="A0A938BMX1"/>
<gene>
    <name evidence="3" type="ORF">FJZ00_06225</name>
</gene>
<dbReference type="GO" id="GO:0005524">
    <property type="term" value="F:ATP binding"/>
    <property type="evidence" value="ECO:0007669"/>
    <property type="project" value="UniProtKB-KW"/>
</dbReference>
<dbReference type="PANTHER" id="PTHR35526:SF3">
    <property type="entry name" value="ANTI-SIGMA-F FACTOR RSBW"/>
    <property type="match status" value="1"/>
</dbReference>
<accession>A0A938BMX1</accession>
<evidence type="ECO:0000313" key="3">
    <source>
        <dbReference type="EMBL" id="MBM3274728.1"/>
    </source>
</evidence>
<sequence length="131" mass="14502">MPKEINLTIPMIPNMEIAATQTAEAVARFMEFDNDQIDEVKIALIEACINAFEHSHSAEGKVYIKFVMSDNDLKVVIQDFGQGFDPDNVNKRKGWRGNGVKIMRGLMDQVDIDSGPGGTTITMVKARGSQK</sequence>
<dbReference type="InterPro" id="IPR036890">
    <property type="entry name" value="HATPase_C_sf"/>
</dbReference>
<evidence type="ECO:0000256" key="1">
    <source>
        <dbReference type="ARBA" id="ARBA00022527"/>
    </source>
</evidence>
<dbReference type="Gene3D" id="3.30.565.10">
    <property type="entry name" value="Histidine kinase-like ATPase, C-terminal domain"/>
    <property type="match status" value="1"/>
</dbReference>
<protein>
    <submittedName>
        <fullName evidence="3">ATP-binding protein</fullName>
    </submittedName>
</protein>
<keyword evidence="3" id="KW-0547">Nucleotide-binding</keyword>
<organism evidence="3 4">
    <name type="scientific">Candidatus Tanganyikabacteria bacterium</name>
    <dbReference type="NCBI Taxonomy" id="2961651"/>
    <lineage>
        <taxon>Bacteria</taxon>
        <taxon>Bacillati</taxon>
        <taxon>Candidatus Sericytochromatia</taxon>
        <taxon>Candidatus Tanganyikabacteria</taxon>
    </lineage>
</organism>
<comment type="caution">
    <text evidence="3">The sequence shown here is derived from an EMBL/GenBank/DDBJ whole genome shotgun (WGS) entry which is preliminary data.</text>
</comment>
<keyword evidence="1" id="KW-0808">Transferase</keyword>
<dbReference type="CDD" id="cd16936">
    <property type="entry name" value="HATPase_RsbW-like"/>
    <property type="match status" value="1"/>
</dbReference>
<dbReference type="Pfam" id="PF13581">
    <property type="entry name" value="HATPase_c_2"/>
    <property type="match status" value="1"/>
</dbReference>
<dbReference type="InterPro" id="IPR050267">
    <property type="entry name" value="Anti-sigma-factor_SerPK"/>
</dbReference>
<keyword evidence="1" id="KW-0418">Kinase</keyword>
<reference evidence="3 4" key="1">
    <citation type="submission" date="2019-03" db="EMBL/GenBank/DDBJ databases">
        <title>Lake Tanganyika Metagenome-Assembled Genomes (MAGs).</title>
        <authorList>
            <person name="Tran P."/>
        </authorList>
    </citation>
    <scope>NUCLEOTIDE SEQUENCE [LARGE SCALE GENOMIC DNA]</scope>
    <source>
        <strain evidence="3">K_DeepCast_65m_m2_236</strain>
    </source>
</reference>
<proteinExistence type="predicted"/>
<dbReference type="EMBL" id="VGJX01000308">
    <property type="protein sequence ID" value="MBM3274728.1"/>
    <property type="molecule type" value="Genomic_DNA"/>
</dbReference>
<dbReference type="Proteomes" id="UP000703893">
    <property type="component" value="Unassembled WGS sequence"/>
</dbReference>